<proteinExistence type="predicted"/>
<dbReference type="Pfam" id="PF00903">
    <property type="entry name" value="Glyoxalase"/>
    <property type="match status" value="1"/>
</dbReference>
<gene>
    <name evidence="2" type="ORF">SE18_11845</name>
</gene>
<dbReference type="InterPro" id="IPR029068">
    <property type="entry name" value="Glyas_Bleomycin-R_OHBP_Dase"/>
</dbReference>
<sequence length="126" mass="14144">MFDMIGIVVADMDKALNFYRLFDLDLPSDSGGEDHVETTLPNGMRLAWDSQSLIKSLYEHWEEPRGHRMNMAFKCASPAAVDELYAKILAAGYAGSKEPWDAFWGQRYAVVLDPDGNLVDLFAPLD</sequence>
<dbReference type="RefSeq" id="WP_054534666.1">
    <property type="nucleotide sequence ID" value="NZ_LGKP01000021.1"/>
</dbReference>
<accession>A0A0P6YT76</accession>
<dbReference type="OrthoDB" id="9796521at2"/>
<dbReference type="PANTHER" id="PTHR36503:SF3">
    <property type="entry name" value="BLR0126 PROTEIN"/>
    <property type="match status" value="1"/>
</dbReference>
<dbReference type="Gene3D" id="3.10.180.10">
    <property type="entry name" value="2,3-Dihydroxybiphenyl 1,2-Dioxygenase, domain 1"/>
    <property type="match status" value="1"/>
</dbReference>
<reference evidence="2 3" key="1">
    <citation type="submission" date="2015-07" db="EMBL/GenBank/DDBJ databases">
        <title>Whole genome sequence of Herpetosiphon geysericola DSM 7119.</title>
        <authorList>
            <person name="Hemp J."/>
            <person name="Ward L.M."/>
            <person name="Pace L.A."/>
            <person name="Fischer W.W."/>
        </authorList>
    </citation>
    <scope>NUCLEOTIDE SEQUENCE [LARGE SCALE GENOMIC DNA]</scope>
    <source>
        <strain evidence="2 3">DSM 7119</strain>
    </source>
</reference>
<comment type="caution">
    <text evidence="2">The sequence shown here is derived from an EMBL/GenBank/DDBJ whole genome shotgun (WGS) entry which is preliminary data.</text>
</comment>
<dbReference type="AlphaFoldDB" id="A0A0P6YT76"/>
<evidence type="ECO:0000313" key="2">
    <source>
        <dbReference type="EMBL" id="KPL86677.1"/>
    </source>
</evidence>
<dbReference type="PROSITE" id="PS51819">
    <property type="entry name" value="VOC"/>
    <property type="match status" value="1"/>
</dbReference>
<protein>
    <submittedName>
        <fullName evidence="2">Glyoxalase</fullName>
    </submittedName>
</protein>
<dbReference type="InterPro" id="IPR004360">
    <property type="entry name" value="Glyas_Fos-R_dOase_dom"/>
</dbReference>
<dbReference type="STRING" id="70996.SE18_11845"/>
<feature type="domain" description="VOC" evidence="1">
    <location>
        <begin position="1"/>
        <end position="124"/>
    </location>
</feature>
<dbReference type="PATRIC" id="fig|70996.4.peg.4052"/>
<keyword evidence="3" id="KW-1185">Reference proteome</keyword>
<dbReference type="InterPro" id="IPR037523">
    <property type="entry name" value="VOC_core"/>
</dbReference>
<dbReference type="Proteomes" id="UP000050277">
    <property type="component" value="Unassembled WGS sequence"/>
</dbReference>
<dbReference type="PANTHER" id="PTHR36503">
    <property type="entry name" value="BLR2520 PROTEIN"/>
    <property type="match status" value="1"/>
</dbReference>
<dbReference type="EMBL" id="LGKP01000021">
    <property type="protein sequence ID" value="KPL86677.1"/>
    <property type="molecule type" value="Genomic_DNA"/>
</dbReference>
<organism evidence="2 3">
    <name type="scientific">Herpetosiphon geysericola</name>
    <dbReference type="NCBI Taxonomy" id="70996"/>
    <lineage>
        <taxon>Bacteria</taxon>
        <taxon>Bacillati</taxon>
        <taxon>Chloroflexota</taxon>
        <taxon>Chloroflexia</taxon>
        <taxon>Herpetosiphonales</taxon>
        <taxon>Herpetosiphonaceae</taxon>
        <taxon>Herpetosiphon</taxon>
    </lineage>
</organism>
<dbReference type="SUPFAM" id="SSF54593">
    <property type="entry name" value="Glyoxalase/Bleomycin resistance protein/Dihydroxybiphenyl dioxygenase"/>
    <property type="match status" value="1"/>
</dbReference>
<evidence type="ECO:0000313" key="3">
    <source>
        <dbReference type="Proteomes" id="UP000050277"/>
    </source>
</evidence>
<evidence type="ECO:0000259" key="1">
    <source>
        <dbReference type="PROSITE" id="PS51819"/>
    </source>
</evidence>
<name>A0A0P6YT76_9CHLR</name>